<evidence type="ECO:0000313" key="2">
    <source>
        <dbReference type="Proteomes" id="UP000054166"/>
    </source>
</evidence>
<dbReference type="EMBL" id="KN832988">
    <property type="protein sequence ID" value="KIM84112.1"/>
    <property type="molecule type" value="Genomic_DNA"/>
</dbReference>
<dbReference type="AlphaFoldDB" id="A0A0C3C3G0"/>
<evidence type="ECO:0000313" key="1">
    <source>
        <dbReference type="EMBL" id="KIM84112.1"/>
    </source>
</evidence>
<dbReference type="HOGENOM" id="CLU_3014992_0_0_1"/>
<dbReference type="Proteomes" id="UP000054166">
    <property type="component" value="Unassembled WGS sequence"/>
</dbReference>
<sequence>MSINGWGMRLETEHGRDYTAVSDPRRWAAPMYWRESKITKNQTCHQTENHGLLRKA</sequence>
<reference evidence="1 2" key="1">
    <citation type="submission" date="2014-04" db="EMBL/GenBank/DDBJ databases">
        <authorList>
            <consortium name="DOE Joint Genome Institute"/>
            <person name="Kuo A."/>
            <person name="Tarkka M."/>
            <person name="Buscot F."/>
            <person name="Kohler A."/>
            <person name="Nagy L.G."/>
            <person name="Floudas D."/>
            <person name="Copeland A."/>
            <person name="Barry K.W."/>
            <person name="Cichocki N."/>
            <person name="Veneault-Fourrey C."/>
            <person name="LaButti K."/>
            <person name="Lindquist E.A."/>
            <person name="Lipzen A."/>
            <person name="Lundell T."/>
            <person name="Morin E."/>
            <person name="Murat C."/>
            <person name="Sun H."/>
            <person name="Tunlid A."/>
            <person name="Henrissat B."/>
            <person name="Grigoriev I.V."/>
            <person name="Hibbett D.S."/>
            <person name="Martin F."/>
            <person name="Nordberg H.P."/>
            <person name="Cantor M.N."/>
            <person name="Hua S.X."/>
        </authorList>
    </citation>
    <scope>NUCLEOTIDE SEQUENCE [LARGE SCALE GENOMIC DNA]</scope>
    <source>
        <strain evidence="1 2">F 1598</strain>
    </source>
</reference>
<organism evidence="1 2">
    <name type="scientific">Piloderma croceum (strain F 1598)</name>
    <dbReference type="NCBI Taxonomy" id="765440"/>
    <lineage>
        <taxon>Eukaryota</taxon>
        <taxon>Fungi</taxon>
        <taxon>Dikarya</taxon>
        <taxon>Basidiomycota</taxon>
        <taxon>Agaricomycotina</taxon>
        <taxon>Agaricomycetes</taxon>
        <taxon>Agaricomycetidae</taxon>
        <taxon>Atheliales</taxon>
        <taxon>Atheliaceae</taxon>
        <taxon>Piloderma</taxon>
    </lineage>
</organism>
<keyword evidence="2" id="KW-1185">Reference proteome</keyword>
<dbReference type="InParanoid" id="A0A0C3C3G0"/>
<reference evidence="2" key="2">
    <citation type="submission" date="2015-01" db="EMBL/GenBank/DDBJ databases">
        <title>Evolutionary Origins and Diversification of the Mycorrhizal Mutualists.</title>
        <authorList>
            <consortium name="DOE Joint Genome Institute"/>
            <consortium name="Mycorrhizal Genomics Consortium"/>
            <person name="Kohler A."/>
            <person name="Kuo A."/>
            <person name="Nagy L.G."/>
            <person name="Floudas D."/>
            <person name="Copeland A."/>
            <person name="Barry K.W."/>
            <person name="Cichocki N."/>
            <person name="Veneault-Fourrey C."/>
            <person name="LaButti K."/>
            <person name="Lindquist E.A."/>
            <person name="Lipzen A."/>
            <person name="Lundell T."/>
            <person name="Morin E."/>
            <person name="Murat C."/>
            <person name="Riley R."/>
            <person name="Ohm R."/>
            <person name="Sun H."/>
            <person name="Tunlid A."/>
            <person name="Henrissat B."/>
            <person name="Grigoriev I.V."/>
            <person name="Hibbett D.S."/>
            <person name="Martin F."/>
        </authorList>
    </citation>
    <scope>NUCLEOTIDE SEQUENCE [LARGE SCALE GENOMIC DNA]</scope>
    <source>
        <strain evidence="2">F 1598</strain>
    </source>
</reference>
<gene>
    <name evidence="1" type="ORF">PILCRDRAFT_818415</name>
</gene>
<name>A0A0C3C3G0_PILCF</name>
<accession>A0A0C3C3G0</accession>
<protein>
    <submittedName>
        <fullName evidence="1">Uncharacterized protein</fullName>
    </submittedName>
</protein>
<proteinExistence type="predicted"/>